<keyword evidence="2" id="KW-1185">Reference proteome</keyword>
<dbReference type="AlphaFoldDB" id="A0A2U1AZJ2"/>
<sequence length="189" mass="21584">MGLISNFTTDNPLELIPNMKHLLLTLLILVSVKTISFGQELAIIQDTVKNYQIGVPVGWKYGVPADQSLALMAFRQKHSEEDVPRENFNINILHHDETSLDATYSEFLKSIGTVEGFTVIEQGDTVINDRKYKYLIETHKNKYSKEDMHNYVLFANRDGVLLILTMVTTSPNFESYRALFDKIALSLHF</sequence>
<proteinExistence type="predicted"/>
<evidence type="ECO:0000313" key="2">
    <source>
        <dbReference type="Proteomes" id="UP000245466"/>
    </source>
</evidence>
<protein>
    <recommendedName>
        <fullName evidence="3">PsbP protein</fullName>
    </recommendedName>
</protein>
<evidence type="ECO:0000313" key="1">
    <source>
        <dbReference type="EMBL" id="PVY41838.1"/>
    </source>
</evidence>
<gene>
    <name evidence="1" type="ORF">C8E01_104210</name>
</gene>
<comment type="caution">
    <text evidence="1">The sequence shown here is derived from an EMBL/GenBank/DDBJ whole genome shotgun (WGS) entry which is preliminary data.</text>
</comment>
<organism evidence="1 2">
    <name type="scientific">Pontibacter virosus</name>
    <dbReference type="NCBI Taxonomy" id="1765052"/>
    <lineage>
        <taxon>Bacteria</taxon>
        <taxon>Pseudomonadati</taxon>
        <taxon>Bacteroidota</taxon>
        <taxon>Cytophagia</taxon>
        <taxon>Cytophagales</taxon>
        <taxon>Hymenobacteraceae</taxon>
        <taxon>Pontibacter</taxon>
    </lineage>
</organism>
<name>A0A2U1AZJ2_9BACT</name>
<accession>A0A2U1AZJ2</accession>
<dbReference type="Proteomes" id="UP000245466">
    <property type="component" value="Unassembled WGS sequence"/>
</dbReference>
<reference evidence="1 2" key="1">
    <citation type="submission" date="2018-04" db="EMBL/GenBank/DDBJ databases">
        <title>Genomic Encyclopedia of Type Strains, Phase IV (KMG-IV): sequencing the most valuable type-strain genomes for metagenomic binning, comparative biology and taxonomic classification.</title>
        <authorList>
            <person name="Goeker M."/>
        </authorList>
    </citation>
    <scope>NUCLEOTIDE SEQUENCE [LARGE SCALE GENOMIC DNA]</scope>
    <source>
        <strain evidence="1 2">DSM 100231</strain>
    </source>
</reference>
<dbReference type="Gene3D" id="3.40.1000.10">
    <property type="entry name" value="Mog1/PsbP, alpha/beta/alpha sandwich"/>
    <property type="match status" value="1"/>
</dbReference>
<evidence type="ECO:0008006" key="3">
    <source>
        <dbReference type="Google" id="ProtNLM"/>
    </source>
</evidence>
<dbReference type="EMBL" id="QEKI01000004">
    <property type="protein sequence ID" value="PVY41838.1"/>
    <property type="molecule type" value="Genomic_DNA"/>
</dbReference>
<dbReference type="InterPro" id="IPR016123">
    <property type="entry name" value="Mog1/PsbP_a/b/a-sand"/>
</dbReference>
<dbReference type="SUPFAM" id="SSF55724">
    <property type="entry name" value="Mog1p/PsbP-like"/>
    <property type="match status" value="1"/>
</dbReference>